<dbReference type="RefSeq" id="WP_184237805.1">
    <property type="nucleotide sequence ID" value="NZ_JACHMJ010000001.1"/>
</dbReference>
<keyword evidence="7" id="KW-1185">Reference proteome</keyword>
<evidence type="ECO:0000256" key="3">
    <source>
        <dbReference type="ARBA" id="ARBA00023163"/>
    </source>
</evidence>
<dbReference type="GO" id="GO:0003700">
    <property type="term" value="F:DNA-binding transcription factor activity"/>
    <property type="evidence" value="ECO:0007669"/>
    <property type="project" value="TreeGrafter"/>
</dbReference>
<dbReference type="InterPro" id="IPR001647">
    <property type="entry name" value="HTH_TetR"/>
</dbReference>
<evidence type="ECO:0000256" key="4">
    <source>
        <dbReference type="PROSITE-ProRule" id="PRU00335"/>
    </source>
</evidence>
<dbReference type="Gene3D" id="1.10.357.10">
    <property type="entry name" value="Tetracycline Repressor, domain 2"/>
    <property type="match status" value="1"/>
</dbReference>
<name>A0A841ANY7_9MICO</name>
<gene>
    <name evidence="6" type="ORF">HD599_002361</name>
</gene>
<keyword evidence="3" id="KW-0804">Transcription</keyword>
<sequence>MTRDGRLARGEKTREALLDAAMRIIAESGVAAATQRTVAASAGASLASTTYHFGTRAELLSATMQHAASIAVARISALRSEILEGRLSLVDTCLAYIDEQRSGASPTAAVTFELALAASREPRLRDHSRAFVESLSEVFAPFAPGPGGGLAIAQSFYGVLLMELAHGPESRSPDLERTVTAVFDAFGVTEAAARHTALHHASEAGVR</sequence>
<dbReference type="InterPro" id="IPR009057">
    <property type="entry name" value="Homeodomain-like_sf"/>
</dbReference>
<feature type="DNA-binding region" description="H-T-H motif" evidence="4">
    <location>
        <begin position="34"/>
        <end position="53"/>
    </location>
</feature>
<dbReference type="InterPro" id="IPR050109">
    <property type="entry name" value="HTH-type_TetR-like_transc_reg"/>
</dbReference>
<evidence type="ECO:0000259" key="5">
    <source>
        <dbReference type="PROSITE" id="PS50977"/>
    </source>
</evidence>
<comment type="caution">
    <text evidence="6">The sequence shown here is derived from an EMBL/GenBank/DDBJ whole genome shotgun (WGS) entry which is preliminary data.</text>
</comment>
<dbReference type="PANTHER" id="PTHR30055">
    <property type="entry name" value="HTH-TYPE TRANSCRIPTIONAL REGULATOR RUTR"/>
    <property type="match status" value="1"/>
</dbReference>
<keyword evidence="2 4" id="KW-0238">DNA-binding</keyword>
<feature type="domain" description="HTH tetR-type" evidence="5">
    <location>
        <begin position="11"/>
        <end position="71"/>
    </location>
</feature>
<dbReference type="Pfam" id="PF00440">
    <property type="entry name" value="TetR_N"/>
    <property type="match status" value="1"/>
</dbReference>
<organism evidence="6 7">
    <name type="scientific">Conyzicola lurida</name>
    <dbReference type="NCBI Taxonomy" id="1172621"/>
    <lineage>
        <taxon>Bacteria</taxon>
        <taxon>Bacillati</taxon>
        <taxon>Actinomycetota</taxon>
        <taxon>Actinomycetes</taxon>
        <taxon>Micrococcales</taxon>
        <taxon>Microbacteriaceae</taxon>
        <taxon>Conyzicola</taxon>
    </lineage>
</organism>
<dbReference type="Proteomes" id="UP000536685">
    <property type="component" value="Unassembled WGS sequence"/>
</dbReference>
<dbReference type="SUPFAM" id="SSF46689">
    <property type="entry name" value="Homeodomain-like"/>
    <property type="match status" value="1"/>
</dbReference>
<dbReference type="AlphaFoldDB" id="A0A841ANY7"/>
<accession>A0A841ANY7</accession>
<dbReference type="EMBL" id="JACHMJ010000001">
    <property type="protein sequence ID" value="MBB5844038.1"/>
    <property type="molecule type" value="Genomic_DNA"/>
</dbReference>
<dbReference type="PANTHER" id="PTHR30055:SF234">
    <property type="entry name" value="HTH-TYPE TRANSCRIPTIONAL REGULATOR BETI"/>
    <property type="match status" value="1"/>
</dbReference>
<dbReference type="PRINTS" id="PR00455">
    <property type="entry name" value="HTHTETR"/>
</dbReference>
<evidence type="ECO:0000256" key="1">
    <source>
        <dbReference type="ARBA" id="ARBA00023015"/>
    </source>
</evidence>
<dbReference type="PROSITE" id="PS50977">
    <property type="entry name" value="HTH_TETR_2"/>
    <property type="match status" value="1"/>
</dbReference>
<dbReference type="GO" id="GO:0000976">
    <property type="term" value="F:transcription cis-regulatory region binding"/>
    <property type="evidence" value="ECO:0007669"/>
    <property type="project" value="TreeGrafter"/>
</dbReference>
<keyword evidence="1" id="KW-0805">Transcription regulation</keyword>
<protein>
    <submittedName>
        <fullName evidence="6">DNA-binding transcriptional regulator YbjK</fullName>
    </submittedName>
</protein>
<proteinExistence type="predicted"/>
<evidence type="ECO:0000313" key="6">
    <source>
        <dbReference type="EMBL" id="MBB5844038.1"/>
    </source>
</evidence>
<reference evidence="6 7" key="1">
    <citation type="submission" date="2020-08" db="EMBL/GenBank/DDBJ databases">
        <title>Sequencing the genomes of 1000 actinobacteria strains.</title>
        <authorList>
            <person name="Klenk H.-P."/>
        </authorList>
    </citation>
    <scope>NUCLEOTIDE SEQUENCE [LARGE SCALE GENOMIC DNA]</scope>
    <source>
        <strain evidence="6 7">DSM 105784</strain>
    </source>
</reference>
<evidence type="ECO:0000313" key="7">
    <source>
        <dbReference type="Proteomes" id="UP000536685"/>
    </source>
</evidence>
<evidence type="ECO:0000256" key="2">
    <source>
        <dbReference type="ARBA" id="ARBA00023125"/>
    </source>
</evidence>